<accession>A0AA34R3D8</accession>
<evidence type="ECO:0000313" key="3">
    <source>
        <dbReference type="Proteomes" id="UP000008834"/>
    </source>
</evidence>
<reference evidence="3" key="1">
    <citation type="submission" date="2004-12" db="EMBL/GenBank/DDBJ databases">
        <title>The genome sequence of Borrelia hermsii and Borrelia turicatae: comparative analysis of two agents of endemic N. America relapsing fever.</title>
        <authorList>
            <person name="Porcella S.F."/>
            <person name="Raffel S.J."/>
            <person name="Schrumpf M.E."/>
            <person name="Montgomery B."/>
            <person name="Smith T."/>
            <person name="Schwan T.G."/>
        </authorList>
    </citation>
    <scope>NUCLEOTIDE SEQUENCE [LARGE SCALE GENOMIC DNA]</scope>
    <source>
        <strain evidence="3">HS1 / DAH</strain>
    </source>
</reference>
<dbReference type="Proteomes" id="UP000008834">
    <property type="component" value="Chromosome"/>
</dbReference>
<evidence type="ECO:0000313" key="2">
    <source>
        <dbReference type="EMBL" id="AAX16545.1"/>
    </source>
</evidence>
<proteinExistence type="predicted"/>
<keyword evidence="1" id="KW-0812">Transmembrane</keyword>
<feature type="transmembrane region" description="Helical" evidence="1">
    <location>
        <begin position="93"/>
        <end position="118"/>
    </location>
</feature>
<dbReference type="KEGG" id="bhr:BH0019"/>
<gene>
    <name evidence="2" type="ordered locus">BH0019</name>
</gene>
<organism evidence="2 3">
    <name type="scientific">Borrelia hermsii (strain HS1 / DAH)</name>
    <dbReference type="NCBI Taxonomy" id="314723"/>
    <lineage>
        <taxon>Bacteria</taxon>
        <taxon>Pseudomonadati</taxon>
        <taxon>Spirochaetota</taxon>
        <taxon>Spirochaetia</taxon>
        <taxon>Spirochaetales</taxon>
        <taxon>Borreliaceae</taxon>
        <taxon>Borrelia</taxon>
    </lineage>
</organism>
<dbReference type="AlphaFoldDB" id="A0AA34R3D8"/>
<dbReference type="GeneID" id="71842831"/>
<protein>
    <submittedName>
        <fullName evidence="2">Uncharacterized protein</fullName>
    </submittedName>
</protein>
<name>A0AA34R3D8_BORHD</name>
<dbReference type="RefSeq" id="WP_012421802.1">
    <property type="nucleotide sequence ID" value="NC_010673.1"/>
</dbReference>
<dbReference type="EMBL" id="CP000048">
    <property type="protein sequence ID" value="AAX16545.1"/>
    <property type="molecule type" value="Genomic_DNA"/>
</dbReference>
<evidence type="ECO:0000256" key="1">
    <source>
        <dbReference type="SAM" id="Phobius"/>
    </source>
</evidence>
<keyword evidence="1" id="KW-1133">Transmembrane helix</keyword>
<feature type="transmembrane region" description="Helical" evidence="1">
    <location>
        <begin position="146"/>
        <end position="163"/>
    </location>
</feature>
<sequence length="168" mass="19773">MMIRFLLLFFNVFILYSNPLDYSKFDFEYLNLNYKFSLRDNISSSENNINFGNEVFVRLESDDDFLYEDIQENENLNVEKTINSNWGRKVFRFSAISIGAFPIALFIGLFCFDLSYYFNDNMYRKDFPYPFSSGLELSKEETFKKFVISTSAGLAISLIIAFIDCLIY</sequence>
<keyword evidence="1" id="KW-0472">Membrane</keyword>